<protein>
    <submittedName>
        <fullName evidence="1">Uncharacterized protein</fullName>
    </submittedName>
</protein>
<gene>
    <name evidence="1" type="ORF">S01H4_59667</name>
</gene>
<reference evidence="1" key="1">
    <citation type="journal article" date="2014" name="Front. Microbiol.">
        <title>High frequency of phylogenetically diverse reductive dehalogenase-homologous genes in deep subseafloor sedimentary metagenomes.</title>
        <authorList>
            <person name="Kawai M."/>
            <person name="Futagami T."/>
            <person name="Toyoda A."/>
            <person name="Takaki Y."/>
            <person name="Nishi S."/>
            <person name="Hori S."/>
            <person name="Arai W."/>
            <person name="Tsubouchi T."/>
            <person name="Morono Y."/>
            <person name="Uchiyama I."/>
            <person name="Ito T."/>
            <person name="Fujiyama A."/>
            <person name="Inagaki F."/>
            <person name="Takami H."/>
        </authorList>
    </citation>
    <scope>NUCLEOTIDE SEQUENCE</scope>
    <source>
        <strain evidence="1">Expedition CK06-06</strain>
    </source>
</reference>
<dbReference type="EMBL" id="BART01035029">
    <property type="protein sequence ID" value="GAH10239.1"/>
    <property type="molecule type" value="Genomic_DNA"/>
</dbReference>
<organism evidence="1">
    <name type="scientific">marine sediment metagenome</name>
    <dbReference type="NCBI Taxonomy" id="412755"/>
    <lineage>
        <taxon>unclassified sequences</taxon>
        <taxon>metagenomes</taxon>
        <taxon>ecological metagenomes</taxon>
    </lineage>
</organism>
<feature type="non-terminal residue" evidence="1">
    <location>
        <position position="1"/>
    </location>
</feature>
<proteinExistence type="predicted"/>
<name>X1DZ94_9ZZZZ</name>
<sequence>GATVLAGNIGFVDRSNSTQSLIVSLESTFITITWSNTNSITFIEQTTLIVSYRMSNNSAIPIDATVNVTIGGTRWDLNWDEGTDTYRVTFYGYDEPPGFGTHGLTIRIGKYGYVNHVDSTETLTLSEEPTSMLIAWLDSPTITYLESTTLIVTYRMSDNTPISGATVTATIDSIPYPLTWHPGTQTYRYTFSGSDNPPG</sequence>
<evidence type="ECO:0000313" key="1">
    <source>
        <dbReference type="EMBL" id="GAH10239.1"/>
    </source>
</evidence>
<comment type="caution">
    <text evidence="1">The sequence shown here is derived from an EMBL/GenBank/DDBJ whole genome shotgun (WGS) entry which is preliminary data.</text>
</comment>
<dbReference type="AlphaFoldDB" id="X1DZ94"/>
<accession>X1DZ94</accession>
<feature type="non-terminal residue" evidence="1">
    <location>
        <position position="199"/>
    </location>
</feature>